<dbReference type="EMBL" id="JACXJA010000001">
    <property type="protein sequence ID" value="MBD2860511.1"/>
    <property type="molecule type" value="Genomic_DNA"/>
</dbReference>
<evidence type="ECO:0000259" key="5">
    <source>
        <dbReference type="PROSITE" id="PS51747"/>
    </source>
</evidence>
<sequence length="159" mass="17315">MDKTEAAFMKEALSLACGNAQGERGGPFGAVVVKDGRIIGRGANEVTSANDPTAHAEVQAIRDACRSLGDFRLTGCDVYTSCEPCPMCLGALYWARVRAVYYALDRADAAAAGFDDSLIYEEIAKPLEERRLPMIRLEPDPSAANPFELWCQSTIKTEY</sequence>
<dbReference type="RefSeq" id="WP_190923710.1">
    <property type="nucleotide sequence ID" value="NZ_JACXJA010000001.1"/>
</dbReference>
<evidence type="ECO:0000256" key="2">
    <source>
        <dbReference type="ARBA" id="ARBA00022723"/>
    </source>
</evidence>
<dbReference type="AlphaFoldDB" id="A0A927C682"/>
<dbReference type="PROSITE" id="PS00903">
    <property type="entry name" value="CYT_DCMP_DEAMINASES_1"/>
    <property type="match status" value="1"/>
</dbReference>
<dbReference type="PANTHER" id="PTHR11079:SF161">
    <property type="entry name" value="CMP_DCMP-TYPE DEAMINASE DOMAIN-CONTAINING PROTEIN"/>
    <property type="match status" value="1"/>
</dbReference>
<evidence type="ECO:0000313" key="7">
    <source>
        <dbReference type="Proteomes" id="UP000639396"/>
    </source>
</evidence>
<comment type="caution">
    <text evidence="6">The sequence shown here is derived from an EMBL/GenBank/DDBJ whole genome shotgun (WGS) entry which is preliminary data.</text>
</comment>
<dbReference type="Proteomes" id="UP000639396">
    <property type="component" value="Unassembled WGS sequence"/>
</dbReference>
<evidence type="ECO:0000256" key="4">
    <source>
        <dbReference type="ARBA" id="ARBA00022833"/>
    </source>
</evidence>
<comment type="similarity">
    <text evidence="1">Belongs to the cytidine and deoxycytidylate deaminase family.</text>
</comment>
<dbReference type="InterPro" id="IPR016192">
    <property type="entry name" value="APOBEC/CMP_deaminase_Zn-bd"/>
</dbReference>
<dbReference type="PROSITE" id="PS51747">
    <property type="entry name" value="CYT_DCMP_DEAMINASES_2"/>
    <property type="match status" value="1"/>
</dbReference>
<keyword evidence="7" id="KW-1185">Reference proteome</keyword>
<name>A0A927C682_9BACL</name>
<dbReference type="PANTHER" id="PTHR11079">
    <property type="entry name" value="CYTOSINE DEAMINASE FAMILY MEMBER"/>
    <property type="match status" value="1"/>
</dbReference>
<keyword evidence="4" id="KW-0862">Zinc</keyword>
<gene>
    <name evidence="6" type="ORF">IDH45_00735</name>
</gene>
<dbReference type="InterPro" id="IPR002125">
    <property type="entry name" value="CMP_dCMP_dom"/>
</dbReference>
<evidence type="ECO:0000256" key="3">
    <source>
        <dbReference type="ARBA" id="ARBA00022801"/>
    </source>
</evidence>
<feature type="domain" description="CMP/dCMP-type deaminase" evidence="5">
    <location>
        <begin position="3"/>
        <end position="134"/>
    </location>
</feature>
<dbReference type="SUPFAM" id="SSF53927">
    <property type="entry name" value="Cytidine deaminase-like"/>
    <property type="match status" value="1"/>
</dbReference>
<dbReference type="InterPro" id="IPR016193">
    <property type="entry name" value="Cytidine_deaminase-like"/>
</dbReference>
<keyword evidence="2" id="KW-0479">Metal-binding</keyword>
<protein>
    <submittedName>
        <fullName evidence="6">Nucleoside deaminase</fullName>
    </submittedName>
</protein>
<dbReference type="GO" id="GO:0008270">
    <property type="term" value="F:zinc ion binding"/>
    <property type="evidence" value="ECO:0007669"/>
    <property type="project" value="InterPro"/>
</dbReference>
<dbReference type="GO" id="GO:0047974">
    <property type="term" value="F:guanosine deaminase activity"/>
    <property type="evidence" value="ECO:0007669"/>
    <property type="project" value="TreeGrafter"/>
</dbReference>
<dbReference type="FunFam" id="3.40.140.10:FF:000011">
    <property type="entry name" value="tRNA-specific adenosine deaminase"/>
    <property type="match status" value="1"/>
</dbReference>
<accession>A0A927C682</accession>
<keyword evidence="3" id="KW-0378">Hydrolase</keyword>
<organism evidence="6 7">
    <name type="scientific">Paenibacillus oceani</name>
    <dbReference type="NCBI Taxonomy" id="2772510"/>
    <lineage>
        <taxon>Bacteria</taxon>
        <taxon>Bacillati</taxon>
        <taxon>Bacillota</taxon>
        <taxon>Bacilli</taxon>
        <taxon>Bacillales</taxon>
        <taxon>Paenibacillaceae</taxon>
        <taxon>Paenibacillus</taxon>
    </lineage>
</organism>
<evidence type="ECO:0000256" key="1">
    <source>
        <dbReference type="ARBA" id="ARBA00006576"/>
    </source>
</evidence>
<proteinExistence type="inferred from homology"/>
<evidence type="ECO:0000313" key="6">
    <source>
        <dbReference type="EMBL" id="MBD2860511.1"/>
    </source>
</evidence>
<dbReference type="CDD" id="cd01285">
    <property type="entry name" value="nucleoside_deaminase"/>
    <property type="match status" value="1"/>
</dbReference>
<reference evidence="6" key="1">
    <citation type="submission" date="2020-09" db="EMBL/GenBank/DDBJ databases">
        <title>A novel bacterium of genus Paenibacillus, isolated from South China Sea.</title>
        <authorList>
            <person name="Huang H."/>
            <person name="Mo K."/>
            <person name="Hu Y."/>
        </authorList>
    </citation>
    <scope>NUCLEOTIDE SEQUENCE</scope>
    <source>
        <strain evidence="6">IB182363</strain>
    </source>
</reference>
<dbReference type="Pfam" id="PF00383">
    <property type="entry name" value="dCMP_cyt_deam_1"/>
    <property type="match status" value="1"/>
</dbReference>
<dbReference type="Gene3D" id="3.40.140.10">
    <property type="entry name" value="Cytidine Deaminase, domain 2"/>
    <property type="match status" value="1"/>
</dbReference>
<dbReference type="GO" id="GO:0006152">
    <property type="term" value="P:purine nucleoside catabolic process"/>
    <property type="evidence" value="ECO:0007669"/>
    <property type="project" value="TreeGrafter"/>
</dbReference>